<evidence type="ECO:0000313" key="2">
    <source>
        <dbReference type="Proteomes" id="UP001165190"/>
    </source>
</evidence>
<evidence type="ECO:0000313" key="1">
    <source>
        <dbReference type="EMBL" id="GMI66646.1"/>
    </source>
</evidence>
<organism evidence="1 2">
    <name type="scientific">Hibiscus trionum</name>
    <name type="common">Flower of an hour</name>
    <dbReference type="NCBI Taxonomy" id="183268"/>
    <lineage>
        <taxon>Eukaryota</taxon>
        <taxon>Viridiplantae</taxon>
        <taxon>Streptophyta</taxon>
        <taxon>Embryophyta</taxon>
        <taxon>Tracheophyta</taxon>
        <taxon>Spermatophyta</taxon>
        <taxon>Magnoliopsida</taxon>
        <taxon>eudicotyledons</taxon>
        <taxon>Gunneridae</taxon>
        <taxon>Pentapetalae</taxon>
        <taxon>rosids</taxon>
        <taxon>malvids</taxon>
        <taxon>Malvales</taxon>
        <taxon>Malvaceae</taxon>
        <taxon>Malvoideae</taxon>
        <taxon>Hibiscus</taxon>
    </lineage>
</organism>
<keyword evidence="2" id="KW-1185">Reference proteome</keyword>
<dbReference type="Proteomes" id="UP001165190">
    <property type="component" value="Unassembled WGS sequence"/>
</dbReference>
<dbReference type="InterPro" id="IPR036691">
    <property type="entry name" value="Endo/exonu/phosph_ase_sf"/>
</dbReference>
<gene>
    <name evidence="1" type="ORF">HRI_000333900</name>
</gene>
<reference evidence="1" key="1">
    <citation type="submission" date="2023-05" db="EMBL/GenBank/DDBJ databases">
        <title>Genome and transcriptome analyses reveal genes involved in the formation of fine ridges on petal epidermal cells in Hibiscus trionum.</title>
        <authorList>
            <person name="Koshimizu S."/>
            <person name="Masuda S."/>
            <person name="Ishii T."/>
            <person name="Shirasu K."/>
            <person name="Hoshino A."/>
            <person name="Arita M."/>
        </authorList>
    </citation>
    <scope>NUCLEOTIDE SEQUENCE</scope>
    <source>
        <strain evidence="1">Hamamatsu line</strain>
    </source>
</reference>
<protein>
    <recommendedName>
        <fullName evidence="3">Endonuclease/exonuclease/phosphatase domain-containing protein</fullName>
    </recommendedName>
</protein>
<accession>A0A9W7GXH9</accession>
<dbReference type="SUPFAM" id="SSF56219">
    <property type="entry name" value="DNase I-like"/>
    <property type="match status" value="1"/>
</dbReference>
<evidence type="ECO:0008006" key="3">
    <source>
        <dbReference type="Google" id="ProtNLM"/>
    </source>
</evidence>
<dbReference type="AlphaFoldDB" id="A0A9W7GXH9"/>
<dbReference type="Gene3D" id="3.60.10.10">
    <property type="entry name" value="Endonuclease/exonuclease/phosphatase"/>
    <property type="match status" value="1"/>
</dbReference>
<sequence>MNCTFLSWNVRGLGKPEKIRAVLAVMAKSKASVVFIQESNVQKINPQQARRLTGSRFKLVYSSSNGASGGQITIWNSNAFWEENSMILDRFIASTCILMQVKERITLI</sequence>
<comment type="caution">
    <text evidence="1">The sequence shown here is derived from an EMBL/GenBank/DDBJ whole genome shotgun (WGS) entry which is preliminary data.</text>
</comment>
<dbReference type="EMBL" id="BSYR01000004">
    <property type="protein sequence ID" value="GMI66646.1"/>
    <property type="molecule type" value="Genomic_DNA"/>
</dbReference>
<proteinExistence type="predicted"/>
<name>A0A9W7GXH9_HIBTR</name>